<keyword evidence="9 13" id="KW-0275">Fatty acid biosynthesis</keyword>
<keyword evidence="17" id="KW-1185">Reference proteome</keyword>
<dbReference type="InterPro" id="IPR013751">
    <property type="entry name" value="ACP_syn_III_N"/>
</dbReference>
<keyword evidence="10 13" id="KW-0511">Multifunctional enzyme</keyword>
<dbReference type="CDD" id="cd00830">
    <property type="entry name" value="KAS_III"/>
    <property type="match status" value="1"/>
</dbReference>
<feature type="active site" evidence="13">
    <location>
        <position position="257"/>
    </location>
</feature>
<comment type="pathway">
    <text evidence="1 13">Lipid metabolism; fatty acid biosynthesis.</text>
</comment>
<comment type="function">
    <text evidence="13">Catalyzes the condensation reaction of fatty acid synthesis by the addition to an acyl acceptor of two carbons from malonyl-ACP. Catalyzes the first condensation reaction which initiates fatty acid synthesis and may therefore play a role in governing the total rate of fatty acid production. Possesses both acetoacetyl-ACP synthase and acetyl transacylase activities. Its substrate specificity determines the biosynthesis of branched-chain and/or straight-chain of fatty acids.</text>
</comment>
<name>A0A345UM34_9BACT</name>
<proteinExistence type="inferred from homology"/>
<evidence type="ECO:0000256" key="12">
    <source>
        <dbReference type="ARBA" id="ARBA00051096"/>
    </source>
</evidence>
<keyword evidence="6 13" id="KW-0808">Transferase</keyword>
<gene>
    <name evidence="13" type="primary">fabH</name>
    <name evidence="16" type="ORF">CYPRO_2290</name>
</gene>
<dbReference type="SUPFAM" id="SSF53901">
    <property type="entry name" value="Thiolase-like"/>
    <property type="match status" value="1"/>
</dbReference>
<keyword evidence="11 13" id="KW-0012">Acyltransferase</keyword>
<keyword evidence="8 13" id="KW-0443">Lipid metabolism</keyword>
<comment type="similarity">
    <text evidence="2 13">Belongs to the thiolase-like superfamily. FabH family.</text>
</comment>
<comment type="domain">
    <text evidence="13">The last Arg residue of the ACP-binding site is essential for the weak association between ACP/AcpP and FabH.</text>
</comment>
<evidence type="ECO:0000256" key="1">
    <source>
        <dbReference type="ARBA" id="ARBA00005194"/>
    </source>
</evidence>
<keyword evidence="5 13" id="KW-0444">Lipid biosynthesis</keyword>
<reference evidence="16 17" key="1">
    <citation type="submission" date="2018-03" db="EMBL/GenBank/DDBJ databases">
        <title>Phenotypic and genomic properties of Cyclonatronum proteinivorum gen. nov., sp. nov., a haloalkaliphilic bacteroidete from soda lakes possessing Na+-translocating rhodopsin.</title>
        <authorList>
            <person name="Toshchakov S.V."/>
            <person name="Korzhenkov A."/>
            <person name="Samarov N.I."/>
            <person name="Kublanov I.V."/>
            <person name="Muntyan M.S."/>
            <person name="Sorokin D.Y."/>
        </authorList>
    </citation>
    <scope>NUCLEOTIDE SEQUENCE [LARGE SCALE GENOMIC DNA]</scope>
    <source>
        <strain evidence="16 17">Omega</strain>
    </source>
</reference>
<dbReference type="NCBIfam" id="TIGR00747">
    <property type="entry name" value="fabH"/>
    <property type="match status" value="1"/>
</dbReference>
<dbReference type="Gene3D" id="3.40.47.10">
    <property type="match status" value="1"/>
</dbReference>
<dbReference type="NCBIfam" id="NF006829">
    <property type="entry name" value="PRK09352.1"/>
    <property type="match status" value="1"/>
</dbReference>
<evidence type="ECO:0000256" key="6">
    <source>
        <dbReference type="ARBA" id="ARBA00022679"/>
    </source>
</evidence>
<dbReference type="HAMAP" id="MF_01815">
    <property type="entry name" value="FabH"/>
    <property type="match status" value="1"/>
</dbReference>
<comment type="subunit">
    <text evidence="13">Homodimer.</text>
</comment>
<dbReference type="Pfam" id="PF08545">
    <property type="entry name" value="ACP_syn_III"/>
    <property type="match status" value="1"/>
</dbReference>
<dbReference type="EMBL" id="CP027806">
    <property type="protein sequence ID" value="AXJ01536.1"/>
    <property type="molecule type" value="Genomic_DNA"/>
</dbReference>
<organism evidence="16 17">
    <name type="scientific">Cyclonatronum proteinivorum</name>
    <dbReference type="NCBI Taxonomy" id="1457365"/>
    <lineage>
        <taxon>Bacteria</taxon>
        <taxon>Pseudomonadati</taxon>
        <taxon>Balneolota</taxon>
        <taxon>Balneolia</taxon>
        <taxon>Balneolales</taxon>
        <taxon>Cyclonatronaceae</taxon>
        <taxon>Cyclonatronum</taxon>
    </lineage>
</organism>
<comment type="catalytic activity">
    <reaction evidence="12">
        <text>malonyl-[ACP] + acetyl-CoA + H(+) = 3-oxobutanoyl-[ACP] + CO2 + CoA</text>
        <dbReference type="Rhea" id="RHEA:12080"/>
        <dbReference type="Rhea" id="RHEA-COMP:9623"/>
        <dbReference type="Rhea" id="RHEA-COMP:9625"/>
        <dbReference type="ChEBI" id="CHEBI:15378"/>
        <dbReference type="ChEBI" id="CHEBI:16526"/>
        <dbReference type="ChEBI" id="CHEBI:57287"/>
        <dbReference type="ChEBI" id="CHEBI:57288"/>
        <dbReference type="ChEBI" id="CHEBI:78449"/>
        <dbReference type="ChEBI" id="CHEBI:78450"/>
        <dbReference type="EC" id="2.3.1.180"/>
    </reaction>
    <physiologicalReaction direction="left-to-right" evidence="12">
        <dbReference type="Rhea" id="RHEA:12081"/>
    </physiologicalReaction>
</comment>
<dbReference type="Proteomes" id="UP000254808">
    <property type="component" value="Chromosome"/>
</dbReference>
<evidence type="ECO:0000259" key="14">
    <source>
        <dbReference type="Pfam" id="PF08541"/>
    </source>
</evidence>
<dbReference type="PANTHER" id="PTHR34069">
    <property type="entry name" value="3-OXOACYL-[ACYL-CARRIER-PROTEIN] SYNTHASE 3"/>
    <property type="match status" value="1"/>
</dbReference>
<dbReference type="Pfam" id="PF08541">
    <property type="entry name" value="ACP_syn_III_C"/>
    <property type="match status" value="1"/>
</dbReference>
<feature type="active site" evidence="13">
    <location>
        <position position="117"/>
    </location>
</feature>
<dbReference type="AlphaFoldDB" id="A0A345UM34"/>
<dbReference type="EC" id="2.3.1.180" evidence="3 13"/>
<evidence type="ECO:0000256" key="3">
    <source>
        <dbReference type="ARBA" id="ARBA00012333"/>
    </source>
</evidence>
<dbReference type="FunFam" id="3.40.47.10:FF:000004">
    <property type="entry name" value="3-oxoacyl-[acyl-carrier-protein] synthase 3"/>
    <property type="match status" value="1"/>
</dbReference>
<dbReference type="GO" id="GO:0004315">
    <property type="term" value="F:3-oxoacyl-[acyl-carrier-protein] synthase activity"/>
    <property type="evidence" value="ECO:0007669"/>
    <property type="project" value="InterPro"/>
</dbReference>
<evidence type="ECO:0000256" key="7">
    <source>
        <dbReference type="ARBA" id="ARBA00022832"/>
    </source>
</evidence>
<dbReference type="KEGG" id="cprv:CYPRO_2290"/>
<dbReference type="OrthoDB" id="9815506at2"/>
<evidence type="ECO:0000259" key="15">
    <source>
        <dbReference type="Pfam" id="PF08545"/>
    </source>
</evidence>
<feature type="domain" description="Beta-ketoacyl-[acyl-carrier-protein] synthase III N-terminal" evidence="15">
    <location>
        <begin position="111"/>
        <end position="189"/>
    </location>
</feature>
<comment type="subcellular location">
    <subcellularLocation>
        <location evidence="13">Cytoplasm</location>
    </subcellularLocation>
</comment>
<dbReference type="RefSeq" id="WP_114984711.1">
    <property type="nucleotide sequence ID" value="NZ_CP027806.1"/>
</dbReference>
<dbReference type="GO" id="GO:0006633">
    <property type="term" value="P:fatty acid biosynthetic process"/>
    <property type="evidence" value="ECO:0007669"/>
    <property type="project" value="UniProtKB-UniRule"/>
</dbReference>
<dbReference type="InterPro" id="IPR004655">
    <property type="entry name" value="FabH"/>
</dbReference>
<accession>A0A345UM34</accession>
<evidence type="ECO:0000256" key="9">
    <source>
        <dbReference type="ARBA" id="ARBA00023160"/>
    </source>
</evidence>
<dbReference type="GO" id="GO:0033818">
    <property type="term" value="F:beta-ketoacyl-acyl-carrier-protein synthase III activity"/>
    <property type="evidence" value="ECO:0007669"/>
    <property type="project" value="UniProtKB-UniRule"/>
</dbReference>
<dbReference type="InterPro" id="IPR013747">
    <property type="entry name" value="ACP_syn_III_C"/>
</dbReference>
<evidence type="ECO:0000256" key="8">
    <source>
        <dbReference type="ARBA" id="ARBA00023098"/>
    </source>
</evidence>
<sequence>MSDRPKATITALGHYLPDYVLTNAELEQLVDTNDEWIKTRTGISERRILKDPDKATAFMGGQVAHEILKKRGIEGSEIDCIIVATVTPDYFFPATACLIQREIKAVNAYGFDVSAACSGFLYALSTGAMLIESGRYKKVMVIGSDKMSSIVDYTDRTTCIIFGDAAAGVLLEPSTDGSGIQDVIQRCDGNEAELLRQEGGGSLNPASHETVDSKKHFIRQEGRIVFKKATESMADVSLEILKRNALSHDDVSWFVPHQANNRIISATAKRMGVSMDKVMVNIDRYGNTTAATIPLCLYEWQDKLKEGDNVILASFGGGFTWGSVYINWGKTF</sequence>
<evidence type="ECO:0000256" key="11">
    <source>
        <dbReference type="ARBA" id="ARBA00023315"/>
    </source>
</evidence>
<dbReference type="GO" id="GO:0005737">
    <property type="term" value="C:cytoplasm"/>
    <property type="evidence" value="ECO:0007669"/>
    <property type="project" value="UniProtKB-SubCell"/>
</dbReference>
<dbReference type="UniPathway" id="UPA00094"/>
<dbReference type="GO" id="GO:0044550">
    <property type="term" value="P:secondary metabolite biosynthetic process"/>
    <property type="evidence" value="ECO:0007669"/>
    <property type="project" value="TreeGrafter"/>
</dbReference>
<feature type="region of interest" description="ACP-binding" evidence="13">
    <location>
        <begin position="258"/>
        <end position="262"/>
    </location>
</feature>
<keyword evidence="4 13" id="KW-0963">Cytoplasm</keyword>
<dbReference type="InterPro" id="IPR016039">
    <property type="entry name" value="Thiolase-like"/>
</dbReference>
<keyword evidence="7 13" id="KW-0276">Fatty acid metabolism</keyword>
<evidence type="ECO:0000256" key="5">
    <source>
        <dbReference type="ARBA" id="ARBA00022516"/>
    </source>
</evidence>
<evidence type="ECO:0000256" key="10">
    <source>
        <dbReference type="ARBA" id="ARBA00023268"/>
    </source>
</evidence>
<feature type="domain" description="Beta-ketoacyl-[acyl-carrier-protein] synthase III C-terminal" evidence="14">
    <location>
        <begin position="241"/>
        <end position="328"/>
    </location>
</feature>
<evidence type="ECO:0000256" key="2">
    <source>
        <dbReference type="ARBA" id="ARBA00008642"/>
    </source>
</evidence>
<dbReference type="PANTHER" id="PTHR34069:SF2">
    <property type="entry name" value="BETA-KETOACYL-[ACYL-CARRIER-PROTEIN] SYNTHASE III"/>
    <property type="match status" value="1"/>
</dbReference>
<evidence type="ECO:0000313" key="16">
    <source>
        <dbReference type="EMBL" id="AXJ01536.1"/>
    </source>
</evidence>
<evidence type="ECO:0000313" key="17">
    <source>
        <dbReference type="Proteomes" id="UP000254808"/>
    </source>
</evidence>
<evidence type="ECO:0000256" key="13">
    <source>
        <dbReference type="HAMAP-Rule" id="MF_01815"/>
    </source>
</evidence>
<evidence type="ECO:0000256" key="4">
    <source>
        <dbReference type="ARBA" id="ARBA00022490"/>
    </source>
</evidence>
<protein>
    <recommendedName>
        <fullName evidence="3 13">Beta-ketoacyl-[acyl-carrier-protein] synthase III</fullName>
        <shortName evidence="13">Beta-ketoacyl-ACP synthase III</shortName>
        <shortName evidence="13">KAS III</shortName>
        <ecNumber evidence="3 13">2.3.1.180</ecNumber>
    </recommendedName>
    <alternativeName>
        <fullName evidence="13">3-oxoacyl-[acyl-carrier-protein] synthase 3</fullName>
    </alternativeName>
    <alternativeName>
        <fullName evidence="13">3-oxoacyl-[acyl-carrier-protein] synthase III</fullName>
    </alternativeName>
</protein>
<feature type="active site" evidence="13">
    <location>
        <position position="287"/>
    </location>
</feature>